<keyword evidence="2 5" id="KW-0645">Protease</keyword>
<evidence type="ECO:0000256" key="1">
    <source>
        <dbReference type="ARBA" id="ARBA00006814"/>
    </source>
</evidence>
<organism evidence="5">
    <name type="scientific">Desulfobacca acetoxidans</name>
    <dbReference type="NCBI Taxonomy" id="60893"/>
    <lineage>
        <taxon>Bacteria</taxon>
        <taxon>Pseudomonadati</taxon>
        <taxon>Thermodesulfobacteriota</taxon>
        <taxon>Desulfobaccia</taxon>
        <taxon>Desulfobaccales</taxon>
        <taxon>Desulfobaccaceae</taxon>
        <taxon>Desulfobacca</taxon>
    </lineage>
</organism>
<evidence type="ECO:0000256" key="3">
    <source>
        <dbReference type="ARBA" id="ARBA00022750"/>
    </source>
</evidence>
<dbReference type="SUPFAM" id="SSF53163">
    <property type="entry name" value="HybD-like"/>
    <property type="match status" value="1"/>
</dbReference>
<protein>
    <submittedName>
        <fullName evidence="5">Hydrogenase maturation protease</fullName>
    </submittedName>
</protein>
<evidence type="ECO:0000256" key="4">
    <source>
        <dbReference type="ARBA" id="ARBA00022801"/>
    </source>
</evidence>
<comment type="similarity">
    <text evidence="1">Belongs to the peptidase A31 family.</text>
</comment>
<dbReference type="NCBIfam" id="TIGR00072">
    <property type="entry name" value="hydrog_prot"/>
    <property type="match status" value="1"/>
</dbReference>
<evidence type="ECO:0000256" key="2">
    <source>
        <dbReference type="ARBA" id="ARBA00022670"/>
    </source>
</evidence>
<reference evidence="5" key="1">
    <citation type="journal article" date="2020" name="mSystems">
        <title>Genome- and Community-Level Interaction Insights into Carbon Utilization and Element Cycling Functions of Hydrothermarchaeota in Hydrothermal Sediment.</title>
        <authorList>
            <person name="Zhou Z."/>
            <person name="Liu Y."/>
            <person name="Xu W."/>
            <person name="Pan J."/>
            <person name="Luo Z.H."/>
            <person name="Li M."/>
        </authorList>
    </citation>
    <scope>NUCLEOTIDE SEQUENCE [LARGE SCALE GENOMIC DNA]</scope>
    <source>
        <strain evidence="5">SpSt-767</strain>
    </source>
</reference>
<dbReference type="Gene3D" id="3.40.50.1450">
    <property type="entry name" value="HybD-like"/>
    <property type="match status" value="1"/>
</dbReference>
<comment type="caution">
    <text evidence="5">The sequence shown here is derived from an EMBL/GenBank/DDBJ whole genome shotgun (WGS) entry which is preliminary data.</text>
</comment>
<dbReference type="PANTHER" id="PTHR30302">
    <property type="entry name" value="HYDROGENASE 1 MATURATION PROTEASE"/>
    <property type="match status" value="1"/>
</dbReference>
<dbReference type="EMBL" id="DTGR01000141">
    <property type="protein sequence ID" value="HHS29799.1"/>
    <property type="molecule type" value="Genomic_DNA"/>
</dbReference>
<dbReference type="InterPro" id="IPR023430">
    <property type="entry name" value="Pept_HybD-like_dom_sf"/>
</dbReference>
<accession>A0A7V6DQ35</accession>
<dbReference type="PRINTS" id="PR00446">
    <property type="entry name" value="HYDRGNUPTAKE"/>
</dbReference>
<name>A0A7V6DQ35_9BACT</name>
<dbReference type="GO" id="GO:0008047">
    <property type="term" value="F:enzyme activator activity"/>
    <property type="evidence" value="ECO:0007669"/>
    <property type="project" value="InterPro"/>
</dbReference>
<keyword evidence="4" id="KW-0378">Hydrolase</keyword>
<dbReference type="PANTHER" id="PTHR30302:SF1">
    <property type="entry name" value="HYDROGENASE 2 MATURATION PROTEASE"/>
    <property type="match status" value="1"/>
</dbReference>
<proteinExistence type="inferred from homology"/>
<keyword evidence="3" id="KW-0064">Aspartyl protease</keyword>
<dbReference type="AlphaFoldDB" id="A0A7V6DQ35"/>
<sequence length="161" mass="17770">MLIDISSQNILIFGCGNILFGDDGFGAAVVKYLEENYTLPENVHVQDVGTGIREILFDLALSEKKPKKLIIVDAVDYPDRTPGEVFEISVDGIPVKKTSDFSLHQFPTVNILKELQEETDIAIHIIVAQVAFLPEEVHPGLSPEVTRALPLACNRLMDIIS</sequence>
<evidence type="ECO:0000313" key="5">
    <source>
        <dbReference type="EMBL" id="HHS29799.1"/>
    </source>
</evidence>
<gene>
    <name evidence="5" type="ORF">ENV52_08880</name>
</gene>
<dbReference type="GO" id="GO:0004190">
    <property type="term" value="F:aspartic-type endopeptidase activity"/>
    <property type="evidence" value="ECO:0007669"/>
    <property type="project" value="UniProtKB-KW"/>
</dbReference>
<dbReference type="GO" id="GO:0016485">
    <property type="term" value="P:protein processing"/>
    <property type="evidence" value="ECO:0007669"/>
    <property type="project" value="TreeGrafter"/>
</dbReference>
<dbReference type="Pfam" id="PF01750">
    <property type="entry name" value="HycI"/>
    <property type="match status" value="1"/>
</dbReference>
<dbReference type="InterPro" id="IPR000671">
    <property type="entry name" value="Peptidase_A31"/>
</dbReference>